<evidence type="ECO:0000313" key="2">
    <source>
        <dbReference type="Proteomes" id="UP001497497"/>
    </source>
</evidence>
<proteinExistence type="predicted"/>
<organism evidence="1 2">
    <name type="scientific">Lymnaea stagnalis</name>
    <name type="common">Great pond snail</name>
    <name type="synonym">Helix stagnalis</name>
    <dbReference type="NCBI Taxonomy" id="6523"/>
    <lineage>
        <taxon>Eukaryota</taxon>
        <taxon>Metazoa</taxon>
        <taxon>Spiralia</taxon>
        <taxon>Lophotrochozoa</taxon>
        <taxon>Mollusca</taxon>
        <taxon>Gastropoda</taxon>
        <taxon>Heterobranchia</taxon>
        <taxon>Euthyneura</taxon>
        <taxon>Panpulmonata</taxon>
        <taxon>Hygrophila</taxon>
        <taxon>Lymnaeoidea</taxon>
        <taxon>Lymnaeidae</taxon>
        <taxon>Lymnaea</taxon>
    </lineage>
</organism>
<feature type="non-terminal residue" evidence="1">
    <location>
        <position position="106"/>
    </location>
</feature>
<reference evidence="1 2" key="1">
    <citation type="submission" date="2024-04" db="EMBL/GenBank/DDBJ databases">
        <authorList>
            <consortium name="Genoscope - CEA"/>
            <person name="William W."/>
        </authorList>
    </citation>
    <scope>NUCLEOTIDE SEQUENCE [LARGE SCALE GENOMIC DNA]</scope>
</reference>
<evidence type="ECO:0000313" key="1">
    <source>
        <dbReference type="EMBL" id="CAL1545421.1"/>
    </source>
</evidence>
<dbReference type="EMBL" id="CAXITT010000708">
    <property type="protein sequence ID" value="CAL1545421.1"/>
    <property type="molecule type" value="Genomic_DNA"/>
</dbReference>
<accession>A0AAV2IIJ4</accession>
<feature type="non-terminal residue" evidence="1">
    <location>
        <position position="1"/>
    </location>
</feature>
<keyword evidence="2" id="KW-1185">Reference proteome</keyword>
<dbReference type="AlphaFoldDB" id="A0AAV2IIJ4"/>
<protein>
    <submittedName>
        <fullName evidence="1">Uncharacterized protein</fullName>
    </submittedName>
</protein>
<sequence length="106" mass="11456">SALKTNSRSSCTALARKYGGKLESTGLFKRSLKPARSVNTKVSQAKVLGPASEPFLVQGEKILAENNSTNASETKGYFLEVKMRDGAEKGDDSEVIGTFLTRESRL</sequence>
<gene>
    <name evidence="1" type="ORF">GSLYS_00018904001</name>
</gene>
<comment type="caution">
    <text evidence="1">The sequence shown here is derived from an EMBL/GenBank/DDBJ whole genome shotgun (WGS) entry which is preliminary data.</text>
</comment>
<dbReference type="Proteomes" id="UP001497497">
    <property type="component" value="Unassembled WGS sequence"/>
</dbReference>
<name>A0AAV2IIJ4_LYMST</name>